<proteinExistence type="predicted"/>
<dbReference type="AlphaFoldDB" id="A0A5S9F419"/>
<dbReference type="InterPro" id="IPR011047">
    <property type="entry name" value="Quinoprotein_ADH-like_sf"/>
</dbReference>
<dbReference type="InterPro" id="IPR002372">
    <property type="entry name" value="PQQ_rpt_dom"/>
</dbReference>
<name>A0A5S9F419_UABAM</name>
<evidence type="ECO:0000313" key="3">
    <source>
        <dbReference type="Proteomes" id="UP000326354"/>
    </source>
</evidence>
<sequence>MKAFITTIIILCSLNLGFSDDWPKWRGEDSSGISSETNIRTSWPKSGLKTVWKISLGSGYSGISVAKDRVFTIYGDSNYENAVALNAKTGKVIWKKRLGYVFKNMFGDGPRSTPTVDGDRVYVISSNGDLQCLSTKNGRKYWGVNVLRKFAGENISWGMSGSPFIWKNLLFYNVGGKKGSIVALDKKNGRTRWVSGNFPAGYSTPITATVGGIFHVIMFTGNHVVGFTPDKGKILWKYKWVTDYNVNAATPIFHDNHVFISSGYRSGAALIKLSANKKQISAREMWTTNRMKNHFSSSILHKDNIYGFHQKRLKCMDFYTSQQKWIQGGFEKGSLLGVDGHMIILGEKGGLAIAELSPESYTQKGYMPLFRGTKCWTVPTLANGHLYVRNETEMVCLDIKK</sequence>
<dbReference type="SUPFAM" id="SSF50998">
    <property type="entry name" value="Quinoprotein alcohol dehydrogenase-like"/>
    <property type="match status" value="1"/>
</dbReference>
<dbReference type="PANTHER" id="PTHR34512:SF30">
    <property type="entry name" value="OUTER MEMBRANE PROTEIN ASSEMBLY FACTOR BAMB"/>
    <property type="match status" value="1"/>
</dbReference>
<feature type="domain" description="Pyrrolo-quinoline quinone repeat" evidence="1">
    <location>
        <begin position="112"/>
        <end position="327"/>
    </location>
</feature>
<organism evidence="2 3">
    <name type="scientific">Uabimicrobium amorphum</name>
    <dbReference type="NCBI Taxonomy" id="2596890"/>
    <lineage>
        <taxon>Bacteria</taxon>
        <taxon>Pseudomonadati</taxon>
        <taxon>Planctomycetota</taxon>
        <taxon>Candidatus Uabimicrobiia</taxon>
        <taxon>Candidatus Uabimicrobiales</taxon>
        <taxon>Candidatus Uabimicrobiaceae</taxon>
        <taxon>Candidatus Uabimicrobium</taxon>
    </lineage>
</organism>
<dbReference type="Pfam" id="PF13360">
    <property type="entry name" value="PQQ_2"/>
    <property type="match status" value="1"/>
</dbReference>
<keyword evidence="3" id="KW-1185">Reference proteome</keyword>
<gene>
    <name evidence="2" type="ORF">UABAM_03202</name>
</gene>
<accession>A0A5S9F419</accession>
<protein>
    <submittedName>
        <fullName evidence="2">Alcohol dehydrogenase</fullName>
    </submittedName>
</protein>
<dbReference type="PANTHER" id="PTHR34512">
    <property type="entry name" value="CELL SURFACE PROTEIN"/>
    <property type="match status" value="1"/>
</dbReference>
<dbReference type="EMBL" id="AP019860">
    <property type="protein sequence ID" value="BBM84841.1"/>
    <property type="molecule type" value="Genomic_DNA"/>
</dbReference>
<dbReference type="RefSeq" id="WP_151968970.1">
    <property type="nucleotide sequence ID" value="NZ_AP019860.1"/>
</dbReference>
<dbReference type="Gene3D" id="2.130.10.10">
    <property type="entry name" value="YVTN repeat-like/Quinoprotein amine dehydrogenase"/>
    <property type="match status" value="2"/>
</dbReference>
<dbReference type="InterPro" id="IPR015943">
    <property type="entry name" value="WD40/YVTN_repeat-like_dom_sf"/>
</dbReference>
<evidence type="ECO:0000313" key="2">
    <source>
        <dbReference type="EMBL" id="BBM84841.1"/>
    </source>
</evidence>
<evidence type="ECO:0000259" key="1">
    <source>
        <dbReference type="Pfam" id="PF13360"/>
    </source>
</evidence>
<reference evidence="2 3" key="1">
    <citation type="submission" date="2019-08" db="EMBL/GenBank/DDBJ databases">
        <title>Complete genome sequence of Candidatus Uab amorphum.</title>
        <authorList>
            <person name="Shiratori T."/>
            <person name="Suzuki S."/>
            <person name="Kakizawa Y."/>
            <person name="Ishida K."/>
        </authorList>
    </citation>
    <scope>NUCLEOTIDE SEQUENCE [LARGE SCALE GENOMIC DNA]</scope>
    <source>
        <strain evidence="2 3">SRT547</strain>
    </source>
</reference>
<dbReference type="KEGG" id="uam:UABAM_03202"/>
<dbReference type="OrthoDB" id="229752at2"/>
<dbReference type="Proteomes" id="UP000326354">
    <property type="component" value="Chromosome"/>
</dbReference>